<feature type="transmembrane region" description="Helical" evidence="2">
    <location>
        <begin position="190"/>
        <end position="218"/>
    </location>
</feature>
<keyword evidence="2" id="KW-0472">Membrane</keyword>
<dbReference type="EMBL" id="FXTY01000004">
    <property type="protein sequence ID" value="SMP22695.1"/>
    <property type="molecule type" value="Genomic_DNA"/>
</dbReference>
<sequence>MSEETIEGAEENRGPRKPVSETQRSAARSENGERIHGAPPMGDARISMLGQALKLGLRDFVRKPMYGIGFGLFYVLGGWLMTWLTVASGQSYWLTFAAIGFPLLGPFAAVGLYEVSLRLERGWEISWPQIAGVVWRQSKRQLPSICAIIIIVFLFWFFLAHMIFALFLGLAPMTNVSSSFEIYTTTNGLVMLLVGSIIGFLFALLLYMITVLSLPLLLDREIDFVTAMITSFAYVQNHFVVMLMWAAIVAGVTFLALLPGFLGLLICLPVLGHGSWHLYALIKAAGAEEAS</sequence>
<keyword evidence="4" id="KW-1185">Reference proteome</keyword>
<feature type="region of interest" description="Disordered" evidence="1">
    <location>
        <begin position="1"/>
        <end position="41"/>
    </location>
</feature>
<keyword evidence="2" id="KW-0812">Transmembrane</keyword>
<feature type="transmembrane region" description="Helical" evidence="2">
    <location>
        <begin position="239"/>
        <end position="271"/>
    </location>
</feature>
<accession>A0ABY1NZF6</accession>
<name>A0ABY1NZF6_9RHOB</name>
<feature type="transmembrane region" description="Helical" evidence="2">
    <location>
        <begin position="92"/>
        <end position="113"/>
    </location>
</feature>
<evidence type="ECO:0000256" key="2">
    <source>
        <dbReference type="SAM" id="Phobius"/>
    </source>
</evidence>
<dbReference type="Pfam" id="PF09955">
    <property type="entry name" value="DUF2189"/>
    <property type="match status" value="1"/>
</dbReference>
<proteinExistence type="predicted"/>
<reference evidence="3 4" key="1">
    <citation type="submission" date="2017-05" db="EMBL/GenBank/DDBJ databases">
        <authorList>
            <person name="Varghese N."/>
            <person name="Submissions S."/>
        </authorList>
    </citation>
    <scope>NUCLEOTIDE SEQUENCE [LARGE SCALE GENOMIC DNA]</scope>
    <source>
        <strain evidence="3 4">DSM 29734</strain>
    </source>
</reference>
<dbReference type="Proteomes" id="UP001157961">
    <property type="component" value="Unassembled WGS sequence"/>
</dbReference>
<gene>
    <name evidence="3" type="ORF">SAMN06265373_104248</name>
</gene>
<evidence type="ECO:0000313" key="4">
    <source>
        <dbReference type="Proteomes" id="UP001157961"/>
    </source>
</evidence>
<feature type="transmembrane region" description="Helical" evidence="2">
    <location>
        <begin position="145"/>
        <end position="170"/>
    </location>
</feature>
<comment type="caution">
    <text evidence="3">The sequence shown here is derived from an EMBL/GenBank/DDBJ whole genome shotgun (WGS) entry which is preliminary data.</text>
</comment>
<feature type="transmembrane region" description="Helical" evidence="2">
    <location>
        <begin position="65"/>
        <end position="86"/>
    </location>
</feature>
<keyword evidence="2" id="KW-1133">Transmembrane helix</keyword>
<dbReference type="InterPro" id="IPR018692">
    <property type="entry name" value="DUF2189"/>
</dbReference>
<organism evidence="3 4">
    <name type="scientific">Shimia sagamensis</name>
    <dbReference type="NCBI Taxonomy" id="1566352"/>
    <lineage>
        <taxon>Bacteria</taxon>
        <taxon>Pseudomonadati</taxon>
        <taxon>Pseudomonadota</taxon>
        <taxon>Alphaproteobacteria</taxon>
        <taxon>Rhodobacterales</taxon>
        <taxon>Roseobacteraceae</taxon>
    </lineage>
</organism>
<protein>
    <submittedName>
        <fullName evidence="3">Uncharacterized membrane protein</fullName>
    </submittedName>
</protein>
<evidence type="ECO:0000256" key="1">
    <source>
        <dbReference type="SAM" id="MobiDB-lite"/>
    </source>
</evidence>
<evidence type="ECO:0000313" key="3">
    <source>
        <dbReference type="EMBL" id="SMP22695.1"/>
    </source>
</evidence>